<dbReference type="PANTHER" id="PTHR30472">
    <property type="entry name" value="FERRIC ENTEROBACTIN TRANSPORT SYSTEM PERMEASE PROTEIN"/>
    <property type="match status" value="1"/>
</dbReference>
<evidence type="ECO:0000256" key="1">
    <source>
        <dbReference type="ARBA" id="ARBA00004651"/>
    </source>
</evidence>
<accession>A4BJ28</accession>
<dbReference type="HOGENOM" id="CLU_013016_1_1_6"/>
<dbReference type="Gene3D" id="1.10.3470.10">
    <property type="entry name" value="ABC transporter involved in vitamin B12 uptake, BtuC"/>
    <property type="match status" value="1"/>
</dbReference>
<keyword evidence="5 8" id="KW-0812">Transmembrane</keyword>
<feature type="transmembrane region" description="Helical" evidence="8">
    <location>
        <begin position="282"/>
        <end position="303"/>
    </location>
</feature>
<dbReference type="SUPFAM" id="SSF81345">
    <property type="entry name" value="ABC transporter involved in vitamin B12 uptake, BtuC"/>
    <property type="match status" value="1"/>
</dbReference>
<name>A4BJ28_9GAMM</name>
<protein>
    <submittedName>
        <fullName evidence="9">ABC-type enterobactin transport system, permease component</fullName>
    </submittedName>
</protein>
<sequence length="336" mass="35310">MTQASTNAPMPSTKWPSHLRLALLMIISLAILVMSVAIGHSRLPLDRVIPAMLGLNEDFIVQTLRLPRSLLACSVGALLGLSGFLLQRLLRNPLASPDIVGITSGASVGAVLFIVVAAGAAPFWQPIWAFIGALTAAAALLGLTWKQRLSVTRVVLVGICLNSGFAAITTLLLVMSESTTSAMAYTWLTGTLYGANSAVNHWLIPATVVALLGCLLLKRELAVLALSDEQQVGLGLSTLPIRLLILCLSAAMAALAVSFAGAIGFVGLLAPHLTRQLLPKHLPGQLIGCALIGANLLLLADLAGRTLFLPRDLPAGIFVSAIGGPFFIFLLARQRR</sequence>
<organism evidence="9 10">
    <name type="scientific">Reinekea blandensis MED297</name>
    <dbReference type="NCBI Taxonomy" id="314283"/>
    <lineage>
        <taxon>Bacteria</taxon>
        <taxon>Pseudomonadati</taxon>
        <taxon>Pseudomonadota</taxon>
        <taxon>Gammaproteobacteria</taxon>
        <taxon>Oceanospirillales</taxon>
        <taxon>Saccharospirillaceae</taxon>
        <taxon>Reinekea</taxon>
    </lineage>
</organism>
<feature type="transmembrane region" description="Helical" evidence="8">
    <location>
        <begin position="154"/>
        <end position="175"/>
    </location>
</feature>
<dbReference type="GO" id="GO:0022857">
    <property type="term" value="F:transmembrane transporter activity"/>
    <property type="evidence" value="ECO:0007669"/>
    <property type="project" value="InterPro"/>
</dbReference>
<keyword evidence="4" id="KW-1003">Cell membrane</keyword>
<feature type="transmembrane region" description="Helical" evidence="8">
    <location>
        <begin position="243"/>
        <end position="270"/>
    </location>
</feature>
<proteinExistence type="inferred from homology"/>
<comment type="subcellular location">
    <subcellularLocation>
        <location evidence="1">Cell membrane</location>
        <topology evidence="1">Multi-pass membrane protein</topology>
    </subcellularLocation>
</comment>
<dbReference type="AlphaFoldDB" id="A4BJ28"/>
<keyword evidence="3" id="KW-0813">Transport</keyword>
<evidence type="ECO:0000256" key="7">
    <source>
        <dbReference type="ARBA" id="ARBA00023136"/>
    </source>
</evidence>
<dbReference type="Pfam" id="PF01032">
    <property type="entry name" value="FecCD"/>
    <property type="match status" value="1"/>
</dbReference>
<dbReference type="RefSeq" id="WP_008045891.1">
    <property type="nucleotide sequence ID" value="NZ_CH724152.1"/>
</dbReference>
<keyword evidence="10" id="KW-1185">Reference proteome</keyword>
<evidence type="ECO:0000256" key="5">
    <source>
        <dbReference type="ARBA" id="ARBA00022692"/>
    </source>
</evidence>
<keyword evidence="6 8" id="KW-1133">Transmembrane helix</keyword>
<dbReference type="CDD" id="cd06550">
    <property type="entry name" value="TM_ABC_iron-siderophores_like"/>
    <property type="match status" value="1"/>
</dbReference>
<dbReference type="InterPro" id="IPR037294">
    <property type="entry name" value="ABC_BtuC-like"/>
</dbReference>
<feature type="transmembrane region" description="Helical" evidence="8">
    <location>
        <begin position="69"/>
        <end position="87"/>
    </location>
</feature>
<feature type="transmembrane region" description="Helical" evidence="8">
    <location>
        <begin position="21"/>
        <end position="40"/>
    </location>
</feature>
<feature type="transmembrane region" description="Helical" evidence="8">
    <location>
        <begin position="99"/>
        <end position="121"/>
    </location>
</feature>
<evidence type="ECO:0000313" key="10">
    <source>
        <dbReference type="Proteomes" id="UP000005953"/>
    </source>
</evidence>
<dbReference type="GO" id="GO:0033214">
    <property type="term" value="P:siderophore-iron import into cell"/>
    <property type="evidence" value="ECO:0007669"/>
    <property type="project" value="TreeGrafter"/>
</dbReference>
<feature type="transmembrane region" description="Helical" evidence="8">
    <location>
        <begin position="127"/>
        <end position="145"/>
    </location>
</feature>
<gene>
    <name evidence="9" type="ORF">MED297_08636</name>
</gene>
<evidence type="ECO:0000256" key="4">
    <source>
        <dbReference type="ARBA" id="ARBA00022475"/>
    </source>
</evidence>
<evidence type="ECO:0000256" key="6">
    <source>
        <dbReference type="ARBA" id="ARBA00022989"/>
    </source>
</evidence>
<evidence type="ECO:0000256" key="2">
    <source>
        <dbReference type="ARBA" id="ARBA00007935"/>
    </source>
</evidence>
<dbReference type="Proteomes" id="UP000005953">
    <property type="component" value="Unassembled WGS sequence"/>
</dbReference>
<feature type="transmembrane region" description="Helical" evidence="8">
    <location>
        <begin position="315"/>
        <end position="332"/>
    </location>
</feature>
<dbReference type="EMBL" id="AAOE01000030">
    <property type="protein sequence ID" value="EAR07873.1"/>
    <property type="molecule type" value="Genomic_DNA"/>
</dbReference>
<dbReference type="OrthoDB" id="9055647at2"/>
<comment type="similarity">
    <text evidence="2">Belongs to the binding-protein-dependent transport system permease family. FecCD subfamily.</text>
</comment>
<keyword evidence="7 8" id="KW-0472">Membrane</keyword>
<evidence type="ECO:0000313" key="9">
    <source>
        <dbReference type="EMBL" id="EAR07873.1"/>
    </source>
</evidence>
<dbReference type="PANTHER" id="PTHR30472:SF24">
    <property type="entry name" value="FERRIC ENTEROBACTIN TRANSPORT SYSTEM PERMEASE PROTEIN FEPG"/>
    <property type="match status" value="1"/>
</dbReference>
<evidence type="ECO:0000256" key="8">
    <source>
        <dbReference type="SAM" id="Phobius"/>
    </source>
</evidence>
<reference evidence="9 10" key="1">
    <citation type="submission" date="2006-02" db="EMBL/GenBank/DDBJ databases">
        <authorList>
            <person name="Pinhassi J."/>
            <person name="Pedros-Alio C."/>
            <person name="Ferriera S."/>
            <person name="Johnson J."/>
            <person name="Kravitz S."/>
            <person name="Halpern A."/>
            <person name="Remington K."/>
            <person name="Beeson K."/>
            <person name="Tran B."/>
            <person name="Rogers Y.-H."/>
            <person name="Friedman R."/>
            <person name="Venter J.C."/>
        </authorList>
    </citation>
    <scope>NUCLEOTIDE SEQUENCE [LARGE SCALE GENOMIC DNA]</scope>
    <source>
        <strain evidence="9 10">MED297</strain>
    </source>
</reference>
<dbReference type="GO" id="GO:0005886">
    <property type="term" value="C:plasma membrane"/>
    <property type="evidence" value="ECO:0007669"/>
    <property type="project" value="UniProtKB-SubCell"/>
</dbReference>
<comment type="caution">
    <text evidence="9">The sequence shown here is derived from an EMBL/GenBank/DDBJ whole genome shotgun (WGS) entry which is preliminary data.</text>
</comment>
<dbReference type="InterPro" id="IPR000522">
    <property type="entry name" value="ABC_transptr_permease_BtuC"/>
</dbReference>
<evidence type="ECO:0000256" key="3">
    <source>
        <dbReference type="ARBA" id="ARBA00022448"/>
    </source>
</evidence>
<dbReference type="STRING" id="314283.MED297_08636"/>